<feature type="transmembrane region" description="Helical" evidence="1">
    <location>
        <begin position="110"/>
        <end position="134"/>
    </location>
</feature>
<keyword evidence="1" id="KW-0812">Transmembrane</keyword>
<organism evidence="3 4">
    <name type="scientific">Halorarum salinum</name>
    <dbReference type="NCBI Taxonomy" id="2743089"/>
    <lineage>
        <taxon>Archaea</taxon>
        <taxon>Methanobacteriati</taxon>
        <taxon>Methanobacteriota</taxon>
        <taxon>Stenosarchaea group</taxon>
        <taxon>Halobacteria</taxon>
        <taxon>Halobacteriales</taxon>
        <taxon>Haloferacaceae</taxon>
        <taxon>Halorarum</taxon>
    </lineage>
</organism>
<evidence type="ECO:0000256" key="1">
    <source>
        <dbReference type="SAM" id="Phobius"/>
    </source>
</evidence>
<dbReference type="GeneID" id="56036987"/>
<dbReference type="Proteomes" id="UP000509626">
    <property type="component" value="Chromosome"/>
</dbReference>
<dbReference type="OrthoDB" id="271552at2157"/>
<dbReference type="EMBL" id="CP058579">
    <property type="protein sequence ID" value="QLG61306.1"/>
    <property type="molecule type" value="Genomic_DNA"/>
</dbReference>
<reference evidence="3 4" key="1">
    <citation type="submission" date="2020-06" db="EMBL/GenBank/DDBJ databases">
        <title>NJ-3-1, isolated from saline soil.</title>
        <authorList>
            <person name="Cui H.L."/>
            <person name="Shi X."/>
        </authorList>
    </citation>
    <scope>NUCLEOTIDE SEQUENCE [LARGE SCALE GENOMIC DNA]</scope>
    <source>
        <strain evidence="3 4">NJ-3-1</strain>
    </source>
</reference>
<dbReference type="Pfam" id="PF26243">
    <property type="entry name" value="DUF8056"/>
    <property type="match status" value="1"/>
</dbReference>
<feature type="transmembrane region" description="Helical" evidence="1">
    <location>
        <begin position="154"/>
        <end position="186"/>
    </location>
</feature>
<protein>
    <recommendedName>
        <fullName evidence="2">DUF8056 domain-containing protein</fullName>
    </recommendedName>
</protein>
<dbReference type="KEGG" id="halu:HUG12_05970"/>
<evidence type="ECO:0000259" key="2">
    <source>
        <dbReference type="Pfam" id="PF26243"/>
    </source>
</evidence>
<keyword evidence="4" id="KW-1185">Reference proteome</keyword>
<feature type="transmembrane region" description="Helical" evidence="1">
    <location>
        <begin position="77"/>
        <end position="98"/>
    </location>
</feature>
<dbReference type="InterPro" id="IPR058369">
    <property type="entry name" value="DUF8056"/>
</dbReference>
<feature type="transmembrane region" description="Helical" evidence="1">
    <location>
        <begin position="41"/>
        <end position="65"/>
    </location>
</feature>
<evidence type="ECO:0000313" key="4">
    <source>
        <dbReference type="Proteomes" id="UP000509626"/>
    </source>
</evidence>
<feature type="domain" description="DUF8056" evidence="2">
    <location>
        <begin position="16"/>
        <end position="187"/>
    </location>
</feature>
<evidence type="ECO:0000313" key="3">
    <source>
        <dbReference type="EMBL" id="QLG61306.1"/>
    </source>
</evidence>
<dbReference type="RefSeq" id="WP_179267891.1">
    <property type="nucleotide sequence ID" value="NZ_CP058579.1"/>
</dbReference>
<sequence length="188" mass="19998">MAPEAGTGDTPKKRDEHTYRGVFGAFPYAFRASDSWLFRSYVVVGGVAALLLTVIFALALVRLFGATARARFSVVRAFFFLVGLAAVAPTVAPVLLVARTRRREVPRRPGYEAGLALAGYLFLASLYLGLVAAMPETFVLDGETVIRPPPSGPLAPAVAFLYALPQAVGASIPALGAALVALAHWLRR</sequence>
<keyword evidence="1" id="KW-0472">Membrane</keyword>
<name>A0A7D5L984_9EURY</name>
<dbReference type="AlphaFoldDB" id="A0A7D5L984"/>
<accession>A0A7D5L984</accession>
<keyword evidence="1" id="KW-1133">Transmembrane helix</keyword>
<proteinExistence type="predicted"/>
<gene>
    <name evidence="3" type="ORF">HUG12_05970</name>
</gene>